<name>A0A4P8IKW1_9FIRM</name>
<dbReference type="RefSeq" id="WP_137329903.1">
    <property type="nucleotide sequence ID" value="NZ_CP040058.1"/>
</dbReference>
<dbReference type="Pfam" id="PF00158">
    <property type="entry name" value="Sigma54_activat"/>
    <property type="match status" value="1"/>
</dbReference>
<dbReference type="SMART" id="SM00382">
    <property type="entry name" value="AAA"/>
    <property type="match status" value="1"/>
</dbReference>
<keyword evidence="1" id="KW-0808">Transferase</keyword>
<dbReference type="AlphaFoldDB" id="A0A4P8IKW1"/>
<dbReference type="Gene3D" id="3.40.50.510">
    <property type="entry name" value="Phosphotransferase system, mannose-type IIA component"/>
    <property type="match status" value="1"/>
</dbReference>
<dbReference type="SUPFAM" id="SSF52540">
    <property type="entry name" value="P-loop containing nucleoside triphosphate hydrolases"/>
    <property type="match status" value="1"/>
</dbReference>
<keyword evidence="3" id="KW-0067">ATP-binding</keyword>
<dbReference type="GO" id="GO:0016740">
    <property type="term" value="F:transferase activity"/>
    <property type="evidence" value="ECO:0007669"/>
    <property type="project" value="UniProtKB-KW"/>
</dbReference>
<feature type="domain" description="PRD" evidence="6">
    <location>
        <begin position="787"/>
        <end position="891"/>
    </location>
</feature>
<dbReference type="InterPro" id="IPR036634">
    <property type="entry name" value="PRD_sf"/>
</dbReference>
<dbReference type="Gene3D" id="3.40.50.300">
    <property type="entry name" value="P-loop containing nucleotide triphosphate hydrolases"/>
    <property type="match status" value="1"/>
</dbReference>
<dbReference type="InterPro" id="IPR004701">
    <property type="entry name" value="PTS_EIIA_man-typ"/>
</dbReference>
<dbReference type="PANTHER" id="PTHR32071">
    <property type="entry name" value="TRANSCRIPTIONAL REGULATORY PROTEIN"/>
    <property type="match status" value="1"/>
</dbReference>
<evidence type="ECO:0000259" key="5">
    <source>
        <dbReference type="PROSITE" id="PS51096"/>
    </source>
</evidence>
<dbReference type="Pfam" id="PF00874">
    <property type="entry name" value="PRD"/>
    <property type="match status" value="1"/>
</dbReference>
<dbReference type="InterPro" id="IPR011608">
    <property type="entry name" value="PRD"/>
</dbReference>
<dbReference type="InterPro" id="IPR036662">
    <property type="entry name" value="PTS_EIIA_man-typ_sf"/>
</dbReference>
<feature type="domain" description="PTS EIIA type-4" evidence="5">
    <location>
        <begin position="533"/>
        <end position="656"/>
    </location>
</feature>
<dbReference type="CDD" id="cd00009">
    <property type="entry name" value="AAA"/>
    <property type="match status" value="1"/>
</dbReference>
<dbReference type="Gene3D" id="1.10.1790.10">
    <property type="entry name" value="PRD domain"/>
    <property type="match status" value="1"/>
</dbReference>
<evidence type="ECO:0000313" key="8">
    <source>
        <dbReference type="Proteomes" id="UP000298653"/>
    </source>
</evidence>
<dbReference type="GO" id="GO:0006355">
    <property type="term" value="P:regulation of DNA-templated transcription"/>
    <property type="evidence" value="ECO:0007669"/>
    <property type="project" value="InterPro"/>
</dbReference>
<evidence type="ECO:0000256" key="3">
    <source>
        <dbReference type="ARBA" id="ARBA00022840"/>
    </source>
</evidence>
<dbReference type="PROSITE" id="PS50045">
    <property type="entry name" value="SIGMA54_INTERACT_4"/>
    <property type="match status" value="1"/>
</dbReference>
<dbReference type="InterPro" id="IPR027417">
    <property type="entry name" value="P-loop_NTPase"/>
</dbReference>
<feature type="domain" description="Sigma-54 factor interaction" evidence="4">
    <location>
        <begin position="85"/>
        <end position="318"/>
    </location>
</feature>
<evidence type="ECO:0000313" key="7">
    <source>
        <dbReference type="EMBL" id="QCP36723.1"/>
    </source>
</evidence>
<dbReference type="GO" id="GO:0005524">
    <property type="term" value="F:ATP binding"/>
    <property type="evidence" value="ECO:0007669"/>
    <property type="project" value="UniProtKB-KW"/>
</dbReference>
<accession>A0A4P8IKW1</accession>
<reference evidence="7 8" key="1">
    <citation type="submission" date="2019-05" db="EMBL/GenBank/DDBJ databases">
        <title>Complete genome sequencing of Anaerostipes rhamnosivorans.</title>
        <authorList>
            <person name="Bui T.P.N."/>
            <person name="de Vos W.M."/>
        </authorList>
    </citation>
    <scope>NUCLEOTIDE SEQUENCE [LARGE SCALE GENOMIC DNA]</scope>
    <source>
        <strain evidence="7 8">1y2</strain>
    </source>
</reference>
<dbReference type="PANTHER" id="PTHR32071:SF38">
    <property type="entry name" value="PSP OPERON TRANSCRIPTIONAL ACTIVATOR"/>
    <property type="match status" value="1"/>
</dbReference>
<dbReference type="PROSITE" id="PS51096">
    <property type="entry name" value="PTS_EIIA_TYPE_4"/>
    <property type="match status" value="1"/>
</dbReference>
<dbReference type="SUPFAM" id="SSF53062">
    <property type="entry name" value="PTS system fructose IIA component-like"/>
    <property type="match status" value="1"/>
</dbReference>
<dbReference type="KEGG" id="arf:AR1Y2_3269"/>
<evidence type="ECO:0000256" key="2">
    <source>
        <dbReference type="ARBA" id="ARBA00022741"/>
    </source>
</evidence>
<sequence length="891" mass="101886">MEREKKTNKERLFEQIEKKARGEKQGVDASRLAEYLGIPRNLASSLLNELAAEGRIRKIKTRPVLFYCDVLEKEERDEENPFHGFIGYDKSLKDQVDKCRLAASYPNRGMPVMILGPSGVGKSLLAEYIYRYAKYKNLIPEDAPFVVLNCADYANNKELLSSILFGYKKGAFTGASETTEGLFQKADKGYLFLDEFHRLPPEGQEKLFRYIDKGVVAKIGDSSQESKVDVRLIFATTEDISTMLDTFIRRVPVMIEIPPFSERTIEERFQIICSLFSQEAETMDCTFRVSSNVINQLLMLDLKGNIGSLKNAVKLCCVGAFCREDGDMVKVSVRDLSDHYRFERGKSQIQYITEAVVIDKDWKPKETARLKVERVQNSLDFGEVWRLLGRFQNHGISQERFRSKVYKMLEGFTGGVMDLSGDEMTEGIYQGAIEKILYYLQNNYGLQYNGTMVTVLSRTLLLFSRDLSYSEEEVEALRKTEELIRRQLYRCYKMSAIFYEMARQTIDYEACPQMIRIFVALYFFCRMDIQNDLSNAVIAAHGHATASSIASMANRMFGQYIFEAFDMPFDIEKKEIVKKVKSYLKRVDTSKGLLLFVDTGSLLDIAKDIQNEVEGDLGIINNITTQMAMEAGERILRREGIHFIVEQVVKNNVTNFTYIKQRKKADAIVVCCITGIGTAIKIRDMLRESFRETEVEVAACEYQELVSKKSQCGVFHKYNVLFVISTIELEIQDAHTLLLNDLVTEKGKHLIEEGLREKYPEKVIRQVMTNIIKGFSMRNIIGQLTILNPDKIILDVEEAVEKIEAVRNTAFSVDLKKMLYIHICIMVERLILEKGRLPQGDESVFEKCHPDFIKSAKNSLSVIESKYNVSVNLRELKLIYELITGKSGGPA</sequence>
<keyword evidence="8" id="KW-1185">Reference proteome</keyword>
<gene>
    <name evidence="7" type="ORF">AR1Y2_3269</name>
</gene>
<dbReference type="PROSITE" id="PS51372">
    <property type="entry name" value="PRD_2"/>
    <property type="match status" value="1"/>
</dbReference>
<dbReference type="OrthoDB" id="9765164at2"/>
<dbReference type="InterPro" id="IPR003593">
    <property type="entry name" value="AAA+_ATPase"/>
</dbReference>
<dbReference type="SUPFAM" id="SSF63520">
    <property type="entry name" value="PTS-regulatory domain, PRD"/>
    <property type="match status" value="1"/>
</dbReference>
<dbReference type="Proteomes" id="UP000298653">
    <property type="component" value="Chromosome"/>
</dbReference>
<evidence type="ECO:0000256" key="1">
    <source>
        <dbReference type="ARBA" id="ARBA00022679"/>
    </source>
</evidence>
<evidence type="ECO:0000259" key="4">
    <source>
        <dbReference type="PROSITE" id="PS50045"/>
    </source>
</evidence>
<proteinExistence type="predicted"/>
<dbReference type="GO" id="GO:0016020">
    <property type="term" value="C:membrane"/>
    <property type="evidence" value="ECO:0007669"/>
    <property type="project" value="InterPro"/>
</dbReference>
<dbReference type="GO" id="GO:0009401">
    <property type="term" value="P:phosphoenolpyruvate-dependent sugar phosphotransferase system"/>
    <property type="evidence" value="ECO:0007669"/>
    <property type="project" value="InterPro"/>
</dbReference>
<dbReference type="Pfam" id="PF03610">
    <property type="entry name" value="EIIA-man"/>
    <property type="match status" value="1"/>
</dbReference>
<keyword evidence="2" id="KW-0547">Nucleotide-binding</keyword>
<dbReference type="InterPro" id="IPR002078">
    <property type="entry name" value="Sigma_54_int"/>
</dbReference>
<protein>
    <submittedName>
        <fullName evidence="7">NtrC family Transcriptional regulator, ATPase domain</fullName>
    </submittedName>
</protein>
<organism evidence="7 8">
    <name type="scientific">Anaerostipes rhamnosivorans</name>
    <dbReference type="NCBI Taxonomy" id="1229621"/>
    <lineage>
        <taxon>Bacteria</taxon>
        <taxon>Bacillati</taxon>
        <taxon>Bacillota</taxon>
        <taxon>Clostridia</taxon>
        <taxon>Lachnospirales</taxon>
        <taxon>Lachnospiraceae</taxon>
        <taxon>Anaerostipes</taxon>
    </lineage>
</organism>
<evidence type="ECO:0000259" key="6">
    <source>
        <dbReference type="PROSITE" id="PS51372"/>
    </source>
</evidence>
<dbReference type="EMBL" id="CP040058">
    <property type="protein sequence ID" value="QCP36723.1"/>
    <property type="molecule type" value="Genomic_DNA"/>
</dbReference>